<dbReference type="AlphaFoldDB" id="A0A9D3ACX0"/>
<evidence type="ECO:0000256" key="2">
    <source>
        <dbReference type="ARBA" id="ARBA00008929"/>
    </source>
</evidence>
<feature type="transmembrane region" description="Helical" evidence="7">
    <location>
        <begin position="115"/>
        <end position="135"/>
    </location>
</feature>
<feature type="transmembrane region" description="Helical" evidence="7">
    <location>
        <begin position="228"/>
        <end position="249"/>
    </location>
</feature>
<dbReference type="Pfam" id="PF03916">
    <property type="entry name" value="NrfD"/>
    <property type="match status" value="1"/>
</dbReference>
<dbReference type="PANTHER" id="PTHR34856">
    <property type="entry name" value="PROTEIN NRFD"/>
    <property type="match status" value="1"/>
</dbReference>
<dbReference type="EMBL" id="DYZL01000180">
    <property type="protein sequence ID" value="HJH43785.1"/>
    <property type="molecule type" value="Genomic_DNA"/>
</dbReference>
<dbReference type="Proteomes" id="UP000789325">
    <property type="component" value="Unassembled WGS sequence"/>
</dbReference>
<feature type="transmembrane region" description="Helical" evidence="7">
    <location>
        <begin position="12"/>
        <end position="33"/>
    </location>
</feature>
<organism evidence="8 9">
    <name type="scientific">Rubneribacter badeniensis</name>
    <dbReference type="NCBI Taxonomy" id="2070688"/>
    <lineage>
        <taxon>Bacteria</taxon>
        <taxon>Bacillati</taxon>
        <taxon>Actinomycetota</taxon>
        <taxon>Coriobacteriia</taxon>
        <taxon>Eggerthellales</taxon>
        <taxon>Eggerthellaceae</taxon>
        <taxon>Rubneribacter</taxon>
    </lineage>
</organism>
<evidence type="ECO:0000256" key="6">
    <source>
        <dbReference type="ARBA" id="ARBA00023136"/>
    </source>
</evidence>
<feature type="transmembrane region" description="Helical" evidence="7">
    <location>
        <begin position="186"/>
        <end position="208"/>
    </location>
</feature>
<dbReference type="InterPro" id="IPR052049">
    <property type="entry name" value="Electron_transfer_protein"/>
</dbReference>
<feature type="transmembrane region" description="Helical" evidence="7">
    <location>
        <begin position="84"/>
        <end position="108"/>
    </location>
</feature>
<dbReference type="GO" id="GO:0005886">
    <property type="term" value="C:plasma membrane"/>
    <property type="evidence" value="ECO:0007669"/>
    <property type="project" value="UniProtKB-SubCell"/>
</dbReference>
<dbReference type="Gene3D" id="1.20.1630.10">
    <property type="entry name" value="Formate dehydrogenase/DMSO reductase domain"/>
    <property type="match status" value="1"/>
</dbReference>
<feature type="transmembrane region" description="Helical" evidence="7">
    <location>
        <begin position="147"/>
        <end position="174"/>
    </location>
</feature>
<evidence type="ECO:0000313" key="9">
    <source>
        <dbReference type="Proteomes" id="UP000789325"/>
    </source>
</evidence>
<gene>
    <name evidence="8" type="primary">nrfD</name>
    <name evidence="8" type="ORF">K8V16_08300</name>
</gene>
<proteinExistence type="inferred from homology"/>
<accession>A0A9D3ACX0</accession>
<name>A0A9D3ACX0_9ACTN</name>
<dbReference type="PANTHER" id="PTHR34856:SF2">
    <property type="entry name" value="PROTEIN NRFD"/>
    <property type="match status" value="1"/>
</dbReference>
<evidence type="ECO:0000256" key="5">
    <source>
        <dbReference type="ARBA" id="ARBA00022989"/>
    </source>
</evidence>
<keyword evidence="5 7" id="KW-1133">Transmembrane helix</keyword>
<reference evidence="8" key="2">
    <citation type="submission" date="2021-09" db="EMBL/GenBank/DDBJ databases">
        <authorList>
            <person name="Gilroy R."/>
        </authorList>
    </citation>
    <scope>NUCLEOTIDE SEQUENCE</scope>
    <source>
        <strain evidence="8">USAMLcec12-2067</strain>
    </source>
</reference>
<dbReference type="InterPro" id="IPR005614">
    <property type="entry name" value="NrfD-like"/>
</dbReference>
<comment type="caution">
    <text evidence="8">The sequence shown here is derived from an EMBL/GenBank/DDBJ whole genome shotgun (WGS) entry which is preliminary data.</text>
</comment>
<evidence type="ECO:0000256" key="3">
    <source>
        <dbReference type="ARBA" id="ARBA00022475"/>
    </source>
</evidence>
<evidence type="ECO:0000256" key="4">
    <source>
        <dbReference type="ARBA" id="ARBA00022692"/>
    </source>
</evidence>
<keyword evidence="4 7" id="KW-0812">Transmembrane</keyword>
<feature type="transmembrane region" description="Helical" evidence="7">
    <location>
        <begin position="270"/>
        <end position="294"/>
    </location>
</feature>
<evidence type="ECO:0000313" key="8">
    <source>
        <dbReference type="EMBL" id="HJH43785.1"/>
    </source>
</evidence>
<reference evidence="8" key="1">
    <citation type="journal article" date="2021" name="PeerJ">
        <title>Extensive microbial diversity within the chicken gut microbiome revealed by metagenomics and culture.</title>
        <authorList>
            <person name="Gilroy R."/>
            <person name="Ravi A."/>
            <person name="Getino M."/>
            <person name="Pursley I."/>
            <person name="Horton D.L."/>
            <person name="Alikhan N.F."/>
            <person name="Baker D."/>
            <person name="Gharbi K."/>
            <person name="Hall N."/>
            <person name="Watson M."/>
            <person name="Adriaenssens E.M."/>
            <person name="Foster-Nyarko E."/>
            <person name="Jarju S."/>
            <person name="Secka A."/>
            <person name="Antonio M."/>
            <person name="Oren A."/>
            <person name="Chaudhuri R.R."/>
            <person name="La Ragione R."/>
            <person name="Hildebrand F."/>
            <person name="Pallen M.J."/>
        </authorList>
    </citation>
    <scope>NUCLEOTIDE SEQUENCE</scope>
    <source>
        <strain evidence="8">USAMLcec12-2067</strain>
    </source>
</reference>
<evidence type="ECO:0000256" key="1">
    <source>
        <dbReference type="ARBA" id="ARBA00004651"/>
    </source>
</evidence>
<evidence type="ECO:0000256" key="7">
    <source>
        <dbReference type="SAM" id="Phobius"/>
    </source>
</evidence>
<keyword evidence="6 7" id="KW-0472">Membrane</keyword>
<keyword evidence="3" id="KW-1003">Cell membrane</keyword>
<protein>
    <submittedName>
        <fullName evidence="8">Polysulfide reductase NrfD</fullName>
    </submittedName>
</protein>
<comment type="similarity">
    <text evidence="2">Belongs to the NrfD family.</text>
</comment>
<sequence>MSFEPVWGAPIIWYLFLAGLGAGAFATSAFLSWRHPDATSMRRTGYLIAPIAVGIGLVLLMLDAEAGLHDPLRFALLLSNPLSVMTWGVVFLSLFMLAALAALVLTLAGRSVPKWVNVAGLALAVCVAMYTGALLGVCRPYSLWNSALLPTLFLVSAFSSGAASVLLASVGFHAEEFNRVGVLKKFHFCLPVAELLLLASLLFVTGYVSDAGWQTVTSLVAGEYALMFWLGLVGFGLVLPTALETWLLFVSPKEFEESRKAHLVSALSDVGVVVGGFLLRYLVVMAAAPVAFVAPNLSHAKFYYVR</sequence>
<feature type="transmembrane region" description="Helical" evidence="7">
    <location>
        <begin position="45"/>
        <end position="64"/>
    </location>
</feature>
<comment type="subcellular location">
    <subcellularLocation>
        <location evidence="1">Cell membrane</location>
        <topology evidence="1">Multi-pass membrane protein</topology>
    </subcellularLocation>
</comment>